<comment type="caution">
    <text evidence="1">The sequence shown here is derived from an EMBL/GenBank/DDBJ whole genome shotgun (WGS) entry which is preliminary data.</text>
</comment>
<dbReference type="RefSeq" id="WP_034238436.1">
    <property type="nucleotide sequence ID" value="NZ_AQRA01000001.1"/>
</dbReference>
<dbReference type="STRING" id="1317122.ATO12_02980"/>
<keyword evidence="2" id="KW-1185">Reference proteome</keyword>
<dbReference type="eggNOG" id="ENOG502ZA8E">
    <property type="taxonomic scope" value="Bacteria"/>
</dbReference>
<sequence>MKFIYKLLLVIILVSCVKETKEEKVDCFSDKTIPKLYTLKKDNENLNISLLLDLSDRINPKKFPGGAMEYYVRDSEYIKSIAEAFNIHLRTKKIIKINDKIQLFFDPEPENKEIIEISNHLKFEIDKTTITNKLLCRIDSVYSTLPIKIYESAINDNEYIGSDTWGFFKNRVEDYCIEEGYRNVLIILTDGYIYHENNLREENNLTSYLIPQYIRSKKLNTKNWENKIKDNSFGYIPANHNLSNLEILILGIHPDTNNPYEEDIIRRYWSTWLTAMNVQRFEIKTADLPSNMDKLIKNFILLKK</sequence>
<evidence type="ECO:0008006" key="3">
    <source>
        <dbReference type="Google" id="ProtNLM"/>
    </source>
</evidence>
<accession>A0A023C0I0</accession>
<proteinExistence type="predicted"/>
<dbReference type="Proteomes" id="UP000023541">
    <property type="component" value="Unassembled WGS sequence"/>
</dbReference>
<dbReference type="OrthoDB" id="945646at2"/>
<reference evidence="1 2" key="1">
    <citation type="submission" date="2014-04" db="EMBL/GenBank/DDBJ databases">
        <title>Aquimarina sp. 22II-S11-z7 Genome Sequencing.</title>
        <authorList>
            <person name="Lai Q."/>
        </authorList>
    </citation>
    <scope>NUCLEOTIDE SEQUENCE [LARGE SCALE GENOMIC DNA]</scope>
    <source>
        <strain evidence="1 2">22II-S11-z7</strain>
    </source>
</reference>
<evidence type="ECO:0000313" key="2">
    <source>
        <dbReference type="Proteomes" id="UP000023541"/>
    </source>
</evidence>
<protein>
    <recommendedName>
        <fullName evidence="3">VWFA domain-containing protein</fullName>
    </recommendedName>
</protein>
<gene>
    <name evidence="1" type="ORF">ATO12_02980</name>
</gene>
<dbReference type="EMBL" id="AQRA01000001">
    <property type="protein sequence ID" value="EZH75765.1"/>
    <property type="molecule type" value="Genomic_DNA"/>
</dbReference>
<organism evidence="1 2">
    <name type="scientific">Aquimarina atlantica</name>
    <dbReference type="NCBI Taxonomy" id="1317122"/>
    <lineage>
        <taxon>Bacteria</taxon>
        <taxon>Pseudomonadati</taxon>
        <taxon>Bacteroidota</taxon>
        <taxon>Flavobacteriia</taxon>
        <taxon>Flavobacteriales</taxon>
        <taxon>Flavobacteriaceae</taxon>
        <taxon>Aquimarina</taxon>
    </lineage>
</organism>
<name>A0A023C0I0_9FLAO</name>
<evidence type="ECO:0000313" key="1">
    <source>
        <dbReference type="EMBL" id="EZH75765.1"/>
    </source>
</evidence>
<dbReference type="AlphaFoldDB" id="A0A023C0I0"/>